<sequence>MPDKALQVIHYTIEPQIADDDLKKPGIWMDKLRLHYTGSIGSSLLAYRFKFCNTQQSLHKSIQEWEVKVRHMGSLCSYNALTDEMCRNKFVFGLHDSTMQAELLKTHLKPDGAPKTMQDMVAEAKALQLAQKANKLIADASKGIEEQVNWISHKQMKLKQEPGTCFWCGDRRGPHPWKACPANGKTCTKGRGHRTPGGRSQPRSPKEQNIHLLQTANDQHPVTFYTNDYQEQCYSLETQQIHSVHTDHAKKKYFVTLPMSATGNKFTPVTFQIDTAATCNTLSEDVLLKLMPNMKITKSLYLLHPYGDSKPLKPLGQIDLLCKRNKRYEPLKFQIIPRNVMMNKPALLSGSDCEALGLIIIKAHKIFSLTPAVKDSSGKRAPAHQATQQLQLTALPRK</sequence>
<proteinExistence type="predicted"/>
<comment type="caution">
    <text evidence="2">The sequence shown here is derived from an EMBL/GenBank/DDBJ whole genome shotgun (WGS) entry which is preliminary data.</text>
</comment>
<dbReference type="AlphaFoldDB" id="A0A2B4SZR0"/>
<dbReference type="EMBL" id="LSMT01000002">
    <property type="protein sequence ID" value="PFX34796.1"/>
    <property type="molecule type" value="Genomic_DNA"/>
</dbReference>
<keyword evidence="3" id="KW-1185">Reference proteome</keyword>
<protein>
    <submittedName>
        <fullName evidence="2">Uncharacterized protein</fullName>
    </submittedName>
</protein>
<gene>
    <name evidence="2" type="ORF">AWC38_SpisGene371</name>
</gene>
<organism evidence="2 3">
    <name type="scientific">Stylophora pistillata</name>
    <name type="common">Smooth cauliflower coral</name>
    <dbReference type="NCBI Taxonomy" id="50429"/>
    <lineage>
        <taxon>Eukaryota</taxon>
        <taxon>Metazoa</taxon>
        <taxon>Cnidaria</taxon>
        <taxon>Anthozoa</taxon>
        <taxon>Hexacorallia</taxon>
        <taxon>Scleractinia</taxon>
        <taxon>Astrocoeniina</taxon>
        <taxon>Pocilloporidae</taxon>
        <taxon>Stylophora</taxon>
    </lineage>
</organism>
<evidence type="ECO:0000313" key="2">
    <source>
        <dbReference type="EMBL" id="PFX34796.1"/>
    </source>
</evidence>
<evidence type="ECO:0000313" key="3">
    <source>
        <dbReference type="Proteomes" id="UP000225706"/>
    </source>
</evidence>
<dbReference type="Proteomes" id="UP000225706">
    <property type="component" value="Unassembled WGS sequence"/>
</dbReference>
<dbReference type="OrthoDB" id="5984061at2759"/>
<name>A0A2B4SZR0_STYPI</name>
<evidence type="ECO:0000256" key="1">
    <source>
        <dbReference type="SAM" id="MobiDB-lite"/>
    </source>
</evidence>
<feature type="region of interest" description="Disordered" evidence="1">
    <location>
        <begin position="186"/>
        <end position="205"/>
    </location>
</feature>
<accession>A0A2B4SZR0</accession>
<reference evidence="3" key="1">
    <citation type="journal article" date="2017" name="bioRxiv">
        <title>Comparative analysis of the genomes of Stylophora pistillata and Acropora digitifera provides evidence for extensive differences between species of corals.</title>
        <authorList>
            <person name="Voolstra C.R."/>
            <person name="Li Y."/>
            <person name="Liew Y.J."/>
            <person name="Baumgarten S."/>
            <person name="Zoccola D."/>
            <person name="Flot J.-F."/>
            <person name="Tambutte S."/>
            <person name="Allemand D."/>
            <person name="Aranda M."/>
        </authorList>
    </citation>
    <scope>NUCLEOTIDE SEQUENCE [LARGE SCALE GENOMIC DNA]</scope>
</reference>